<evidence type="ECO:0000313" key="3">
    <source>
        <dbReference type="EMBL" id="KAF0896257.1"/>
    </source>
</evidence>
<feature type="domain" description="MCAfunc" evidence="2">
    <location>
        <begin position="26"/>
        <end position="142"/>
    </location>
</feature>
<dbReference type="OrthoDB" id="665077at2759"/>
<dbReference type="AlphaFoldDB" id="A0A6G1C8D9"/>
<dbReference type="PANTHER" id="PTHR46604">
    <property type="entry name" value="PROTEIN MID1-COMPLEMENTING ACTIVITY 1"/>
    <property type="match status" value="1"/>
</dbReference>
<reference evidence="3 4" key="1">
    <citation type="submission" date="2019-11" db="EMBL/GenBank/DDBJ databases">
        <title>Whole genome sequence of Oryza granulata.</title>
        <authorList>
            <person name="Li W."/>
        </authorList>
    </citation>
    <scope>NUCLEOTIDE SEQUENCE [LARGE SCALE GENOMIC DNA]</scope>
    <source>
        <strain evidence="4">cv. Menghai</strain>
        <tissue evidence="3">Leaf</tissue>
    </source>
</reference>
<accession>A0A6G1C8D9</accession>
<evidence type="ECO:0000256" key="1">
    <source>
        <dbReference type="SAM" id="MobiDB-lite"/>
    </source>
</evidence>
<comment type="caution">
    <text evidence="3">The sequence shown here is derived from an EMBL/GenBank/DDBJ whole genome shotgun (WGS) entry which is preliminary data.</text>
</comment>
<dbReference type="InterPro" id="IPR036537">
    <property type="entry name" value="Adaptor_Cbl_N_dom_sf"/>
</dbReference>
<dbReference type="Proteomes" id="UP000479710">
    <property type="component" value="Unassembled WGS sequence"/>
</dbReference>
<sequence length="233" mass="26355">MAQLQWDGMERVATIAQLTGVDALGLISTILQAAQAVRRNKETCQELVQEVQLIRDLLRMLQDPEMMCREEIVNALGGLEGTLREAYALVTSCRDCSAMYRFFMGWKQADQFRRIKKKIGKHLRFYPMISHADLTRRLEKLANSAALSTCSSQDAQEVLASSSTSHSKPEPRAEEVTDEFEKGKVVAQSINDEERHQTGHQDAVQTSSARKSRSWWHDVISSKKVEFGFPLPI</sequence>
<dbReference type="CDD" id="cd21037">
    <property type="entry name" value="MLKL_NTD"/>
    <property type="match status" value="1"/>
</dbReference>
<feature type="compositionally biased region" description="Basic and acidic residues" evidence="1">
    <location>
        <begin position="167"/>
        <end position="184"/>
    </location>
</feature>
<dbReference type="Pfam" id="PF19584">
    <property type="entry name" value="MCAfunc"/>
    <property type="match status" value="1"/>
</dbReference>
<dbReference type="GO" id="GO:0007166">
    <property type="term" value="P:cell surface receptor signaling pathway"/>
    <property type="evidence" value="ECO:0007669"/>
    <property type="project" value="InterPro"/>
</dbReference>
<organism evidence="3 4">
    <name type="scientific">Oryza meyeriana var. granulata</name>
    <dbReference type="NCBI Taxonomy" id="110450"/>
    <lineage>
        <taxon>Eukaryota</taxon>
        <taxon>Viridiplantae</taxon>
        <taxon>Streptophyta</taxon>
        <taxon>Embryophyta</taxon>
        <taxon>Tracheophyta</taxon>
        <taxon>Spermatophyta</taxon>
        <taxon>Magnoliopsida</taxon>
        <taxon>Liliopsida</taxon>
        <taxon>Poales</taxon>
        <taxon>Poaceae</taxon>
        <taxon>BOP clade</taxon>
        <taxon>Oryzoideae</taxon>
        <taxon>Oryzeae</taxon>
        <taxon>Oryzinae</taxon>
        <taxon>Oryza</taxon>
        <taxon>Oryza meyeriana</taxon>
    </lineage>
</organism>
<feature type="non-terminal residue" evidence="3">
    <location>
        <position position="233"/>
    </location>
</feature>
<proteinExistence type="predicted"/>
<evidence type="ECO:0000313" key="4">
    <source>
        <dbReference type="Proteomes" id="UP000479710"/>
    </source>
</evidence>
<dbReference type="PANTHER" id="PTHR46604:SF12">
    <property type="entry name" value="PROTEIN KINASE DOMAIN-CONTAINING PROTEIN"/>
    <property type="match status" value="1"/>
</dbReference>
<dbReference type="Gene3D" id="1.20.930.20">
    <property type="entry name" value="Adaptor protein Cbl, N-terminal domain"/>
    <property type="match status" value="1"/>
</dbReference>
<feature type="region of interest" description="Disordered" evidence="1">
    <location>
        <begin position="158"/>
        <end position="215"/>
    </location>
</feature>
<dbReference type="InterPro" id="IPR059179">
    <property type="entry name" value="MLKL-like_MCAfunc"/>
</dbReference>
<keyword evidence="4" id="KW-1185">Reference proteome</keyword>
<name>A0A6G1C8D9_9ORYZ</name>
<dbReference type="InterPro" id="IPR045766">
    <property type="entry name" value="MCAfunc"/>
</dbReference>
<gene>
    <name evidence="3" type="ORF">E2562_019739</name>
</gene>
<protein>
    <recommendedName>
        <fullName evidence="2">MCAfunc domain-containing protein</fullName>
    </recommendedName>
</protein>
<evidence type="ECO:0000259" key="2">
    <source>
        <dbReference type="Pfam" id="PF19584"/>
    </source>
</evidence>
<dbReference type="EMBL" id="SPHZ02000010">
    <property type="protein sequence ID" value="KAF0896257.1"/>
    <property type="molecule type" value="Genomic_DNA"/>
</dbReference>